<keyword evidence="2" id="KW-1185">Reference proteome</keyword>
<name>A0A7W8DQJ9_9BACT</name>
<evidence type="ECO:0000313" key="1">
    <source>
        <dbReference type="EMBL" id="MBB5038016.1"/>
    </source>
</evidence>
<dbReference type="AlphaFoldDB" id="A0A7W8DQJ9"/>
<protein>
    <submittedName>
        <fullName evidence="1">Uncharacterized protein</fullName>
    </submittedName>
</protein>
<evidence type="ECO:0000313" key="2">
    <source>
        <dbReference type="Proteomes" id="UP000534294"/>
    </source>
</evidence>
<organism evidence="1 2">
    <name type="scientific">Prosthecobacter dejongeii</name>
    <dbReference type="NCBI Taxonomy" id="48465"/>
    <lineage>
        <taxon>Bacteria</taxon>
        <taxon>Pseudomonadati</taxon>
        <taxon>Verrucomicrobiota</taxon>
        <taxon>Verrucomicrobiia</taxon>
        <taxon>Verrucomicrobiales</taxon>
        <taxon>Verrucomicrobiaceae</taxon>
        <taxon>Prosthecobacter</taxon>
    </lineage>
</organism>
<dbReference type="Proteomes" id="UP000534294">
    <property type="component" value="Unassembled WGS sequence"/>
</dbReference>
<dbReference type="EMBL" id="JACHIF010000004">
    <property type="protein sequence ID" value="MBB5038016.1"/>
    <property type="molecule type" value="Genomic_DNA"/>
</dbReference>
<gene>
    <name evidence="1" type="ORF">HNQ64_002274</name>
</gene>
<accession>A0A7W8DQJ9</accession>
<reference evidence="1 2" key="1">
    <citation type="submission" date="2020-08" db="EMBL/GenBank/DDBJ databases">
        <title>Genomic Encyclopedia of Type Strains, Phase IV (KMG-IV): sequencing the most valuable type-strain genomes for metagenomic binning, comparative biology and taxonomic classification.</title>
        <authorList>
            <person name="Goeker M."/>
        </authorList>
    </citation>
    <scope>NUCLEOTIDE SEQUENCE [LARGE SCALE GENOMIC DNA]</scope>
    <source>
        <strain evidence="1 2">DSM 12251</strain>
    </source>
</reference>
<sequence>MNQAPTQSIVVHSSQNVNSIAALYEALYQDEKANISLKLPTDLKDYRLGGKGELIQFILTWADKCPDASITTHIPSREDSDQVQIQLNNLFNQEHGFVLALRLRKWGLDNARVFTDIKGGVIAEDFVNQALSQTDIITSGQPTIKNLRMFVVVDDFIEYGENILEDYTKLYLRREQTRSPMKASYSAFLEIMFKRQAIIKTQSPIPHPVALKGFIDSVARFAYELFENAGRWGTKQYGNSIRGILTHVHAREVKSTKPLYSQVGEDNPINDYLKRFQKADGYEDTAFLEITIFDNGPTLAKHFLKRAPKSISEELKATRQCLLLASGRSPKSNEGRGLYDSIKLINRCRGLIKYKGNRLSVFRDFFIDPLDDEKIAALELEPQEKRYAKMLHLLFMNDWNTRLKSPSPHPVASGSFFTIIVPVKEIVQ</sequence>
<dbReference type="RefSeq" id="WP_184208444.1">
    <property type="nucleotide sequence ID" value="NZ_JACHIF010000004.1"/>
</dbReference>
<comment type="caution">
    <text evidence="1">The sequence shown here is derived from an EMBL/GenBank/DDBJ whole genome shotgun (WGS) entry which is preliminary data.</text>
</comment>
<proteinExistence type="predicted"/>